<dbReference type="EMBL" id="CP022437">
    <property type="protein sequence ID" value="ASN06770.1"/>
    <property type="molecule type" value="Genomic_DNA"/>
</dbReference>
<dbReference type="InterPro" id="IPR018961">
    <property type="entry name" value="DnaJ_homolog_subfam-C_membr-28"/>
</dbReference>
<dbReference type="OrthoDB" id="9798476at2"/>
<accession>A0A221MGL6</accession>
<protein>
    <submittedName>
        <fullName evidence="2">Enterochelin esterase</fullName>
    </submittedName>
</protein>
<gene>
    <name evidence="2" type="ORF">CFK40_17975</name>
</gene>
<proteinExistence type="predicted"/>
<dbReference type="PANTHER" id="PTHR39158:SF1">
    <property type="entry name" value="DNAJ HOMOLOG SUBFAMILY C MEMBER 28"/>
    <property type="match status" value="1"/>
</dbReference>
<dbReference type="RefSeq" id="WP_089533766.1">
    <property type="nucleotide sequence ID" value="NZ_CP022437.1"/>
</dbReference>
<keyword evidence="3" id="KW-1185">Reference proteome</keyword>
<dbReference type="Pfam" id="PF09350">
    <property type="entry name" value="DJC28_CD"/>
    <property type="match status" value="1"/>
</dbReference>
<dbReference type="PANTHER" id="PTHR39158">
    <property type="entry name" value="OS08G0560600 PROTEIN"/>
    <property type="match status" value="1"/>
</dbReference>
<dbReference type="AlphaFoldDB" id="A0A221MGL6"/>
<organism evidence="2 3">
    <name type="scientific">Virgibacillus necropolis</name>
    <dbReference type="NCBI Taxonomy" id="163877"/>
    <lineage>
        <taxon>Bacteria</taxon>
        <taxon>Bacillati</taxon>
        <taxon>Bacillota</taxon>
        <taxon>Bacilli</taxon>
        <taxon>Bacillales</taxon>
        <taxon>Bacillaceae</taxon>
        <taxon>Virgibacillus</taxon>
    </lineage>
</organism>
<evidence type="ECO:0000259" key="1">
    <source>
        <dbReference type="Pfam" id="PF09350"/>
    </source>
</evidence>
<evidence type="ECO:0000313" key="3">
    <source>
        <dbReference type="Proteomes" id="UP000204391"/>
    </source>
</evidence>
<reference evidence="2 3" key="1">
    <citation type="journal article" date="2003" name="Int. J. Syst. Evol. Microbiol.">
        <title>Virgibacillus carmonensis sp. nov., Virgibacillus necropolis sp. nov. and Virgibacillus picturae sp. nov., three novel species isolated from deteriorated mural paintings, transfer of the species of the genus salibacillus to Virgibacillus, as Virgibacillus marismortui comb. nov. and Virgibacillus salexigens comb. nov., and emended description of the genus Virgibacillus.</title>
        <authorList>
            <person name="Heyrman J."/>
            <person name="Logan N.A."/>
            <person name="Busse H.J."/>
            <person name="Balcaen A."/>
            <person name="Lebbe L."/>
            <person name="Rodriguez-Diaz M."/>
            <person name="Swings J."/>
            <person name="De Vos P."/>
        </authorList>
    </citation>
    <scope>NUCLEOTIDE SEQUENCE [LARGE SCALE GENOMIC DNA]</scope>
    <source>
        <strain evidence="2 3">LMG 19488</strain>
    </source>
</reference>
<feature type="domain" description="DnaJ homologue subfamily C member 28 conserved" evidence="1">
    <location>
        <begin position="31"/>
        <end position="91"/>
    </location>
</feature>
<dbReference type="Proteomes" id="UP000204391">
    <property type="component" value="Chromosome"/>
</dbReference>
<sequence>MGEDKKPKEDRDQENADIEYKEEYTDYMTEIIRKAEREGHFDDLPGKGKPLKLEKNYYNPADKQLYRTLADNHILPRWVQLGNEIDLLKEEIVHLDGKEKHKKIKEVNKKIKEYNYACPSFLQKNKMSES</sequence>
<dbReference type="InterPro" id="IPR052573">
    <property type="entry name" value="DnaJ_C_subfamily_28"/>
</dbReference>
<dbReference type="KEGG" id="vne:CFK40_17975"/>
<name>A0A221MGL6_9BACI</name>
<evidence type="ECO:0000313" key="2">
    <source>
        <dbReference type="EMBL" id="ASN06770.1"/>
    </source>
</evidence>